<evidence type="ECO:0000313" key="2">
    <source>
        <dbReference type="EMBL" id="RRQ51975.1"/>
    </source>
</evidence>
<protein>
    <submittedName>
        <fullName evidence="2">Alpha/beta hydrolase</fullName>
    </submittedName>
</protein>
<proteinExistence type="predicted"/>
<dbReference type="EMBL" id="RWJI01000001">
    <property type="protein sequence ID" value="RRQ51975.1"/>
    <property type="molecule type" value="Genomic_DNA"/>
</dbReference>
<sequence length="218" mass="24230">MPAIAIPGPEGRLEARFSPPPRPRAPIAMILHPHPQAGGTMNDRITQQLYKTFVARGFGVLRFNFRGVGRSEGEFDNGIGELSDAASALDWVQSFHPEASTTWIAGFSFGAWIGMQLLMRRPEIRGFISVAPPANMYDFSFLAPCPSSGIIIQGVNDEVVTPNAVQKLVDKLRTQRHITINHDEIPRANHFFENEMELLMASVNGYLDFRLDPNCPIK</sequence>
<dbReference type="InterPro" id="IPR000383">
    <property type="entry name" value="Xaa-Pro-like_dom"/>
</dbReference>
<comment type="caution">
    <text evidence="2">The sequence shown here is derived from an EMBL/GenBank/DDBJ whole genome shotgun (WGS) entry which is preliminary data.</text>
</comment>
<name>A0A3R8Q2S3_9SPHN</name>
<dbReference type="Pfam" id="PF02129">
    <property type="entry name" value="Peptidase_S15"/>
    <property type="match status" value="1"/>
</dbReference>
<dbReference type="PANTHER" id="PTHR42103:SF2">
    <property type="entry name" value="AB HYDROLASE-1 DOMAIN-CONTAINING PROTEIN"/>
    <property type="match status" value="1"/>
</dbReference>
<feature type="domain" description="Xaa-Pro dipeptidyl-peptidase-like" evidence="1">
    <location>
        <begin position="13"/>
        <end position="138"/>
    </location>
</feature>
<dbReference type="InterPro" id="IPR029058">
    <property type="entry name" value="AB_hydrolase_fold"/>
</dbReference>
<dbReference type="Proteomes" id="UP000268553">
    <property type="component" value="Unassembled WGS sequence"/>
</dbReference>
<dbReference type="RefSeq" id="WP_125229991.1">
    <property type="nucleotide sequence ID" value="NZ_RWJI01000001.1"/>
</dbReference>
<accession>A0A3R8Q2S3</accession>
<dbReference type="SUPFAM" id="SSF53474">
    <property type="entry name" value="alpha/beta-Hydrolases"/>
    <property type="match status" value="1"/>
</dbReference>
<keyword evidence="2" id="KW-0378">Hydrolase</keyword>
<dbReference type="OrthoDB" id="9800435at2"/>
<reference evidence="2 3" key="1">
    <citation type="submission" date="2018-12" db="EMBL/GenBank/DDBJ databases">
        <authorList>
            <person name="Kim S.-J."/>
            <person name="Jung G.-Y."/>
        </authorList>
    </citation>
    <scope>NUCLEOTIDE SEQUENCE [LARGE SCALE GENOMIC DNA]</scope>
    <source>
        <strain evidence="2 3">03SU3-P</strain>
    </source>
</reference>
<evidence type="ECO:0000313" key="3">
    <source>
        <dbReference type="Proteomes" id="UP000268553"/>
    </source>
</evidence>
<dbReference type="AlphaFoldDB" id="A0A3R8Q2S3"/>
<dbReference type="Gene3D" id="3.40.50.1820">
    <property type="entry name" value="alpha/beta hydrolase"/>
    <property type="match status" value="1"/>
</dbReference>
<keyword evidence="3" id="KW-1185">Reference proteome</keyword>
<organism evidence="2 3">
    <name type="scientific">Sphingorhabdus wooponensis</name>
    <dbReference type="NCBI Taxonomy" id="940136"/>
    <lineage>
        <taxon>Bacteria</taxon>
        <taxon>Pseudomonadati</taxon>
        <taxon>Pseudomonadota</taxon>
        <taxon>Alphaproteobacteria</taxon>
        <taxon>Sphingomonadales</taxon>
        <taxon>Sphingomonadaceae</taxon>
        <taxon>Sphingorhabdus</taxon>
    </lineage>
</organism>
<dbReference type="GO" id="GO:0016787">
    <property type="term" value="F:hydrolase activity"/>
    <property type="evidence" value="ECO:0007669"/>
    <property type="project" value="UniProtKB-KW"/>
</dbReference>
<gene>
    <name evidence="2" type="ORF">D7D48_03625</name>
</gene>
<dbReference type="PANTHER" id="PTHR42103">
    <property type="entry name" value="ALPHA/BETA-HYDROLASES SUPERFAMILY PROTEIN"/>
    <property type="match status" value="1"/>
</dbReference>
<evidence type="ECO:0000259" key="1">
    <source>
        <dbReference type="Pfam" id="PF02129"/>
    </source>
</evidence>